<comment type="caution">
    <text evidence="1">The sequence shown here is derived from an EMBL/GenBank/DDBJ whole genome shotgun (WGS) entry which is preliminary data.</text>
</comment>
<reference evidence="1 2" key="2">
    <citation type="submission" date="2020-02" db="EMBL/GenBank/DDBJ databases">
        <title>Genome sequences of Thiorhodococcus mannitoliphagus and Thiorhodococcus minor, purple sulfur photosynthetic bacteria in the gammaproteobacterial family, Chromatiaceae.</title>
        <authorList>
            <person name="Aviles F.A."/>
            <person name="Meyer T.E."/>
            <person name="Kyndt J.A."/>
        </authorList>
    </citation>
    <scope>NUCLEOTIDE SEQUENCE [LARGE SCALE GENOMIC DNA]</scope>
    <source>
        <strain evidence="1 2">DSM 18266</strain>
    </source>
</reference>
<keyword evidence="2" id="KW-1185">Reference proteome</keyword>
<evidence type="ECO:0000313" key="2">
    <source>
        <dbReference type="Proteomes" id="UP000471640"/>
    </source>
</evidence>
<dbReference type="Proteomes" id="UP000471640">
    <property type="component" value="Unassembled WGS sequence"/>
</dbReference>
<dbReference type="RefSeq" id="WP_164654803.1">
    <property type="nucleotide sequence ID" value="NZ_JAAIJR010000065.1"/>
</dbReference>
<protein>
    <submittedName>
        <fullName evidence="1">Uncharacterized protein</fullName>
    </submittedName>
</protein>
<dbReference type="EMBL" id="JAAIJR010000065">
    <property type="protein sequence ID" value="NEX21699.1"/>
    <property type="molecule type" value="Genomic_DNA"/>
</dbReference>
<proteinExistence type="predicted"/>
<name>A0A6P1DVF7_9GAMM</name>
<gene>
    <name evidence="1" type="ORF">G3480_15500</name>
</gene>
<organism evidence="1 2">
    <name type="scientific">Thiorhodococcus mannitoliphagus</name>
    <dbReference type="NCBI Taxonomy" id="329406"/>
    <lineage>
        <taxon>Bacteria</taxon>
        <taxon>Pseudomonadati</taxon>
        <taxon>Pseudomonadota</taxon>
        <taxon>Gammaproteobacteria</taxon>
        <taxon>Chromatiales</taxon>
        <taxon>Chromatiaceae</taxon>
        <taxon>Thiorhodococcus</taxon>
    </lineage>
</organism>
<sequence>MFAHRSIQPIEALHIEIDLPPEFADCREAEVIVLPARSESASKKIWDERVRALSGTLSSDFPDEIDDLDLGQNAPRAHLE</sequence>
<dbReference type="AlphaFoldDB" id="A0A6P1DVF7"/>
<accession>A0A6P1DVF7</accession>
<evidence type="ECO:0000313" key="1">
    <source>
        <dbReference type="EMBL" id="NEX21699.1"/>
    </source>
</evidence>
<reference evidence="2" key="1">
    <citation type="journal article" date="2020" name="Microbiol. Resour. Announc.">
        <title>Draft Genome Sequences of Thiorhodococcus mannitoliphagus and Thiorhodococcus minor, Purple Sulfur Photosynthetic Bacteria in the Gammaproteobacterial Family Chromatiaceae.</title>
        <authorList>
            <person name="Aviles F.A."/>
            <person name="Meyer T.E."/>
            <person name="Kyndt J.A."/>
        </authorList>
    </citation>
    <scope>NUCLEOTIDE SEQUENCE [LARGE SCALE GENOMIC DNA]</scope>
    <source>
        <strain evidence="2">DSM 18266</strain>
    </source>
</reference>